<proteinExistence type="predicted"/>
<sequence>MPSLVAFNRQWNIGSDDFVFPEITEALVRISWVAFGISVFVFHFPLACSTHNLTLQFLGLLIINVITILLAVLTAAISGRGTIMDSQPRRLVPRLLYIRLPIFLAEVAVTILTTFHAFRSTNGGEGCDFATIARVTIILEWILILTAIFGFVIVFHLTENEVEDSATIAQKSWSRRMRIFKIGQDQSMRAALDDLAILISSFFVGSDLVPSDVLAGLLLTYHSPFNQYPPVKEKEHESRPEWMNLKDADYFLHHATCVYGWPTYLLYNCGLKSVFRLLRKLQCCGRMRCAQSSEGTAAQQQQSIELTDFGKVVKKGQSMVIEDNCCYCNTAAVILTNETRNIDLQFMSFRNRLYEVPFAVIADHDKKSIVITIRGSCSLIDLVTDLSLEDELMTVDVDQDATLSQDENIDRRGDVRVHRGMLRSARYVFDTLDKNKVLNNLFISNPSYQLVVCGHSLGAGVGSLLTMLLKQEYPSVICYAFAPPGCVISEFGQDEMEKYVMSVVSGDDIVSRMSFQSLHRLRERVFQELITCKRAKHEILIRGVFQLFFKYPWQDESLSGAPRLSPTPDPESALLTRRNSYGTSESIEVDSSRNPNHNKKLQLYVPGRIVYLSTQDGVTNEMWIDPKCLSDVKLSVSVLSDHLPAAVQKFLRSAASNTTENEVIITSQPV</sequence>
<dbReference type="PANTHER" id="PTHR45792:SF2">
    <property type="entry name" value="DIACYLGLYCEROL LIPASE-BETA"/>
    <property type="match status" value="1"/>
</dbReference>
<evidence type="ECO:0000313" key="17">
    <source>
        <dbReference type="Proteomes" id="UP000095282"/>
    </source>
</evidence>
<dbReference type="PANTHER" id="PTHR45792">
    <property type="entry name" value="DIACYLGLYCEROL LIPASE HOMOLOG-RELATED"/>
    <property type="match status" value="1"/>
</dbReference>
<dbReference type="GO" id="GO:0046872">
    <property type="term" value="F:metal ion binding"/>
    <property type="evidence" value="ECO:0007669"/>
    <property type="project" value="UniProtKB-KW"/>
</dbReference>
<feature type="domain" description="Fungal lipase-type" evidence="16">
    <location>
        <begin position="370"/>
        <end position="516"/>
    </location>
</feature>
<keyword evidence="17" id="KW-1185">Reference proteome</keyword>
<keyword evidence="10 15" id="KW-1133">Transmembrane helix</keyword>
<dbReference type="AlphaFoldDB" id="A0A1I7UJS9"/>
<keyword evidence="9" id="KW-0442">Lipid degradation</keyword>
<dbReference type="Pfam" id="PF01764">
    <property type="entry name" value="Lipase_3"/>
    <property type="match status" value="1"/>
</dbReference>
<comment type="catalytic activity">
    <reaction evidence="13">
        <text>a 1,2-diacyl-sn-glycerol + H2O = a 2-acylglycerol + a fatty acid + H(+)</text>
        <dbReference type="Rhea" id="RHEA:33275"/>
        <dbReference type="ChEBI" id="CHEBI:15377"/>
        <dbReference type="ChEBI" id="CHEBI:15378"/>
        <dbReference type="ChEBI" id="CHEBI:17389"/>
        <dbReference type="ChEBI" id="CHEBI:17815"/>
        <dbReference type="ChEBI" id="CHEBI:28868"/>
        <dbReference type="EC" id="3.1.1.116"/>
    </reaction>
    <physiologicalReaction direction="left-to-right" evidence="13">
        <dbReference type="Rhea" id="RHEA:33276"/>
    </physiologicalReaction>
</comment>
<dbReference type="STRING" id="1561998.A0A1I7UJS9"/>
<evidence type="ECO:0000256" key="8">
    <source>
        <dbReference type="ARBA" id="ARBA00022837"/>
    </source>
</evidence>
<evidence type="ECO:0000256" key="9">
    <source>
        <dbReference type="ARBA" id="ARBA00022963"/>
    </source>
</evidence>
<evidence type="ECO:0000259" key="16">
    <source>
        <dbReference type="Pfam" id="PF01764"/>
    </source>
</evidence>
<keyword evidence="3" id="KW-1003">Cell membrane</keyword>
<evidence type="ECO:0000256" key="1">
    <source>
        <dbReference type="ARBA" id="ARBA00001913"/>
    </source>
</evidence>
<dbReference type="EC" id="3.1.1.116" evidence="14"/>
<evidence type="ECO:0000256" key="12">
    <source>
        <dbReference type="ARBA" id="ARBA00023136"/>
    </source>
</evidence>
<feature type="transmembrane region" description="Helical" evidence="15">
    <location>
        <begin position="58"/>
        <end position="77"/>
    </location>
</feature>
<dbReference type="GO" id="GO:0046340">
    <property type="term" value="P:diacylglycerol catabolic process"/>
    <property type="evidence" value="ECO:0007669"/>
    <property type="project" value="TreeGrafter"/>
</dbReference>
<dbReference type="GO" id="GO:0004806">
    <property type="term" value="F:triacylglycerol lipase activity"/>
    <property type="evidence" value="ECO:0007669"/>
    <property type="project" value="TreeGrafter"/>
</dbReference>
<evidence type="ECO:0000256" key="4">
    <source>
        <dbReference type="ARBA" id="ARBA00022553"/>
    </source>
</evidence>
<dbReference type="FunFam" id="3.40.50.1820:FF:000374">
    <property type="entry name" value="DiAcylGlycerol Lipase homolog"/>
    <property type="match status" value="1"/>
</dbReference>
<evidence type="ECO:0000256" key="11">
    <source>
        <dbReference type="ARBA" id="ARBA00023098"/>
    </source>
</evidence>
<protein>
    <recommendedName>
        <fullName evidence="14">sn-1-specific diacylglycerol lipase</fullName>
        <ecNumber evidence="14">3.1.1.116</ecNumber>
    </recommendedName>
</protein>
<evidence type="ECO:0000256" key="2">
    <source>
        <dbReference type="ARBA" id="ARBA00004651"/>
    </source>
</evidence>
<dbReference type="GO" id="GO:0005886">
    <property type="term" value="C:plasma membrane"/>
    <property type="evidence" value="ECO:0007669"/>
    <property type="project" value="UniProtKB-SubCell"/>
</dbReference>
<evidence type="ECO:0000256" key="14">
    <source>
        <dbReference type="ARBA" id="ARBA00026104"/>
    </source>
</evidence>
<keyword evidence="5 15" id="KW-0812">Transmembrane</keyword>
<dbReference type="eggNOG" id="KOG2088">
    <property type="taxonomic scope" value="Eukaryota"/>
</dbReference>
<evidence type="ECO:0000313" key="18">
    <source>
        <dbReference type="WBParaSite" id="Csp11.Scaffold630.g16673.t1"/>
    </source>
</evidence>
<evidence type="ECO:0000256" key="10">
    <source>
        <dbReference type="ARBA" id="ARBA00022989"/>
    </source>
</evidence>
<keyword evidence="8" id="KW-0106">Calcium</keyword>
<reference evidence="18" key="1">
    <citation type="submission" date="2016-11" db="UniProtKB">
        <authorList>
            <consortium name="WormBaseParasite"/>
        </authorList>
    </citation>
    <scope>IDENTIFICATION</scope>
</reference>
<keyword evidence="4" id="KW-0597">Phosphoprotein</keyword>
<dbReference type="GO" id="GO:0022008">
    <property type="term" value="P:neurogenesis"/>
    <property type="evidence" value="ECO:0007669"/>
    <property type="project" value="TreeGrafter"/>
</dbReference>
<dbReference type="InterPro" id="IPR029058">
    <property type="entry name" value="AB_hydrolase_fold"/>
</dbReference>
<dbReference type="InterPro" id="IPR052214">
    <property type="entry name" value="DAG_Lipase-Related"/>
</dbReference>
<evidence type="ECO:0000256" key="3">
    <source>
        <dbReference type="ARBA" id="ARBA00022475"/>
    </source>
</evidence>
<comment type="cofactor">
    <cofactor evidence="1">
        <name>Ca(2+)</name>
        <dbReference type="ChEBI" id="CHEBI:29108"/>
    </cofactor>
</comment>
<keyword evidence="7" id="KW-0378">Hydrolase</keyword>
<dbReference type="Proteomes" id="UP000095282">
    <property type="component" value="Unplaced"/>
</dbReference>
<evidence type="ECO:0000256" key="7">
    <source>
        <dbReference type="ARBA" id="ARBA00022801"/>
    </source>
</evidence>
<evidence type="ECO:0000256" key="6">
    <source>
        <dbReference type="ARBA" id="ARBA00022723"/>
    </source>
</evidence>
<dbReference type="SUPFAM" id="SSF53474">
    <property type="entry name" value="alpha/beta-Hydrolases"/>
    <property type="match status" value="1"/>
</dbReference>
<dbReference type="WBParaSite" id="Csp11.Scaffold630.g16673.t1">
    <property type="protein sequence ID" value="Csp11.Scaffold630.g16673.t1"/>
    <property type="gene ID" value="Csp11.Scaffold630.g16673"/>
</dbReference>
<keyword evidence="6" id="KW-0479">Metal-binding</keyword>
<evidence type="ECO:0000256" key="5">
    <source>
        <dbReference type="ARBA" id="ARBA00022692"/>
    </source>
</evidence>
<keyword evidence="12 15" id="KW-0472">Membrane</keyword>
<feature type="transmembrane region" description="Helical" evidence="15">
    <location>
        <begin position="26"/>
        <end position="46"/>
    </location>
</feature>
<feature type="transmembrane region" description="Helical" evidence="15">
    <location>
        <begin position="138"/>
        <end position="157"/>
    </location>
</feature>
<dbReference type="GO" id="GO:0005737">
    <property type="term" value="C:cytoplasm"/>
    <property type="evidence" value="ECO:0007669"/>
    <property type="project" value="TreeGrafter"/>
</dbReference>
<keyword evidence="11" id="KW-0443">Lipid metabolism</keyword>
<comment type="subcellular location">
    <subcellularLocation>
        <location evidence="2">Cell membrane</location>
        <topology evidence="2">Multi-pass membrane protein</topology>
    </subcellularLocation>
</comment>
<dbReference type="Gene3D" id="3.40.50.1820">
    <property type="entry name" value="alpha/beta hydrolase"/>
    <property type="match status" value="1"/>
</dbReference>
<dbReference type="InterPro" id="IPR002921">
    <property type="entry name" value="Fungal_lipase-type"/>
</dbReference>
<feature type="transmembrane region" description="Helical" evidence="15">
    <location>
        <begin position="97"/>
        <end position="118"/>
    </location>
</feature>
<name>A0A1I7UJS9_9PELO</name>
<dbReference type="GO" id="GO:0019369">
    <property type="term" value="P:arachidonate metabolic process"/>
    <property type="evidence" value="ECO:0007669"/>
    <property type="project" value="TreeGrafter"/>
</dbReference>
<evidence type="ECO:0000256" key="15">
    <source>
        <dbReference type="SAM" id="Phobius"/>
    </source>
</evidence>
<dbReference type="CDD" id="cd00519">
    <property type="entry name" value="Lipase_3"/>
    <property type="match status" value="1"/>
</dbReference>
<accession>A0A1I7UJS9</accession>
<evidence type="ECO:0000256" key="13">
    <source>
        <dbReference type="ARBA" id="ARBA00024531"/>
    </source>
</evidence>
<organism evidence="17 18">
    <name type="scientific">Caenorhabditis tropicalis</name>
    <dbReference type="NCBI Taxonomy" id="1561998"/>
    <lineage>
        <taxon>Eukaryota</taxon>
        <taxon>Metazoa</taxon>
        <taxon>Ecdysozoa</taxon>
        <taxon>Nematoda</taxon>
        <taxon>Chromadorea</taxon>
        <taxon>Rhabditida</taxon>
        <taxon>Rhabditina</taxon>
        <taxon>Rhabditomorpha</taxon>
        <taxon>Rhabditoidea</taxon>
        <taxon>Rhabditidae</taxon>
        <taxon>Peloderinae</taxon>
        <taxon>Caenorhabditis</taxon>
    </lineage>
</organism>